<evidence type="ECO:0000256" key="5">
    <source>
        <dbReference type="ARBA" id="ARBA00022729"/>
    </source>
</evidence>
<dbReference type="GO" id="GO:0008250">
    <property type="term" value="C:oligosaccharyltransferase complex"/>
    <property type="evidence" value="ECO:0007669"/>
    <property type="project" value="TreeGrafter"/>
</dbReference>
<reference evidence="11" key="1">
    <citation type="submission" date="2020-05" db="EMBL/GenBank/DDBJ databases">
        <title>Mycena genomes resolve the evolution of fungal bioluminescence.</title>
        <authorList>
            <person name="Tsai I.J."/>
        </authorList>
    </citation>
    <scope>NUCLEOTIDE SEQUENCE</scope>
    <source>
        <strain evidence="11">CCC161011</strain>
    </source>
</reference>
<keyword evidence="12" id="KW-1185">Reference proteome</keyword>
<evidence type="ECO:0000256" key="2">
    <source>
        <dbReference type="ARBA" id="ARBA00004477"/>
    </source>
</evidence>
<dbReference type="OrthoDB" id="67566at2759"/>
<dbReference type="AlphaFoldDB" id="A0A8H6XD46"/>
<dbReference type="EMBL" id="JACAZI010000021">
    <property type="protein sequence ID" value="KAF7338284.1"/>
    <property type="molecule type" value="Genomic_DNA"/>
</dbReference>
<evidence type="ECO:0008006" key="13">
    <source>
        <dbReference type="Google" id="ProtNLM"/>
    </source>
</evidence>
<evidence type="ECO:0000256" key="1">
    <source>
        <dbReference type="ARBA" id="ARBA00002791"/>
    </source>
</evidence>
<evidence type="ECO:0000256" key="8">
    <source>
        <dbReference type="ARBA" id="ARBA00023136"/>
    </source>
</evidence>
<dbReference type="InterPro" id="IPR021149">
    <property type="entry name" value="OligosaccharylTrfase_OST3/OST6"/>
</dbReference>
<comment type="caution">
    <text evidence="11">The sequence shown here is derived from an EMBL/GenBank/DDBJ whole genome shotgun (WGS) entry which is preliminary data.</text>
</comment>
<organism evidence="11 12">
    <name type="scientific">Mycena venus</name>
    <dbReference type="NCBI Taxonomy" id="2733690"/>
    <lineage>
        <taxon>Eukaryota</taxon>
        <taxon>Fungi</taxon>
        <taxon>Dikarya</taxon>
        <taxon>Basidiomycota</taxon>
        <taxon>Agaricomycotina</taxon>
        <taxon>Agaricomycetes</taxon>
        <taxon>Agaricomycetidae</taxon>
        <taxon>Agaricales</taxon>
        <taxon>Marasmiineae</taxon>
        <taxon>Mycenaceae</taxon>
        <taxon>Mycena</taxon>
    </lineage>
</organism>
<dbReference type="GO" id="GO:0018279">
    <property type="term" value="P:protein N-linked glycosylation via asparagine"/>
    <property type="evidence" value="ECO:0007669"/>
    <property type="project" value="TreeGrafter"/>
</dbReference>
<evidence type="ECO:0000256" key="7">
    <source>
        <dbReference type="ARBA" id="ARBA00022989"/>
    </source>
</evidence>
<evidence type="ECO:0000256" key="10">
    <source>
        <dbReference type="SAM" id="SignalP"/>
    </source>
</evidence>
<evidence type="ECO:0000256" key="9">
    <source>
        <dbReference type="SAM" id="Phobius"/>
    </source>
</evidence>
<keyword evidence="6" id="KW-0256">Endoplasmic reticulum</keyword>
<feature type="signal peptide" evidence="10">
    <location>
        <begin position="1"/>
        <end position="18"/>
    </location>
</feature>
<name>A0A8H6XD46_9AGAR</name>
<dbReference type="Pfam" id="PF04756">
    <property type="entry name" value="OST3_OST6"/>
    <property type="match status" value="1"/>
</dbReference>
<comment type="similarity">
    <text evidence="3">Belongs to the OST3/OST6 family.</text>
</comment>
<keyword evidence="7 9" id="KW-1133">Transmembrane helix</keyword>
<dbReference type="Proteomes" id="UP000620124">
    <property type="component" value="Unassembled WGS sequence"/>
</dbReference>
<feature type="chain" id="PRO_5034673204" description="Oligosaccharyl transferase subunit OST3/OST6 family" evidence="10">
    <location>
        <begin position="19"/>
        <end position="319"/>
    </location>
</feature>
<keyword evidence="4 9" id="KW-0812">Transmembrane</keyword>
<feature type="transmembrane region" description="Helical" evidence="9">
    <location>
        <begin position="179"/>
        <end position="200"/>
    </location>
</feature>
<keyword evidence="5 10" id="KW-0732">Signal</keyword>
<evidence type="ECO:0000313" key="12">
    <source>
        <dbReference type="Proteomes" id="UP000620124"/>
    </source>
</evidence>
<keyword evidence="8 9" id="KW-0472">Membrane</keyword>
<protein>
    <recommendedName>
        <fullName evidence="13">Oligosaccharyl transferase subunit OST3/OST6 family</fullName>
    </recommendedName>
</protein>
<feature type="transmembrane region" description="Helical" evidence="9">
    <location>
        <begin position="256"/>
        <end position="276"/>
    </location>
</feature>
<evidence type="ECO:0000256" key="4">
    <source>
        <dbReference type="ARBA" id="ARBA00022692"/>
    </source>
</evidence>
<feature type="transmembrane region" description="Helical" evidence="9">
    <location>
        <begin position="288"/>
        <end position="308"/>
    </location>
</feature>
<evidence type="ECO:0000256" key="6">
    <source>
        <dbReference type="ARBA" id="ARBA00022824"/>
    </source>
</evidence>
<comment type="subcellular location">
    <subcellularLocation>
        <location evidence="2">Endoplasmic reticulum membrane</location>
        <topology evidence="2">Multi-pass membrane protein</topology>
    </subcellularLocation>
</comment>
<sequence>MFLLPFLAFVSLSLLTRAAPADETRQKLVALAAAGGGLIKLDSASYDLLTAPNRDWSASIEFTALDTRRRCAPCKLVLSEFNPSWNAVAKAWSKAPKAHRDNHFFATLDFDDGQLVFQKMGLASAPVVYVYPPVEGPRAKARTEPSKYDFSHGFEAEPLAEHLSNHTPIPIPYTKPFDWARWTTAGAGLLAFAVTLRFIAPILQSRWTWAIITIITSLVMTSGYMFTRIRGSPFMGHDGSWIAGGFQNQFGQEVQVIAAVYGTLGFAFIMLTMVIPYQTTSQRQRFQVYLWSTIIMLVYSILIVLFKVKNRGYPFRLLL</sequence>
<feature type="transmembrane region" description="Helical" evidence="9">
    <location>
        <begin position="207"/>
        <end position="226"/>
    </location>
</feature>
<evidence type="ECO:0000313" key="11">
    <source>
        <dbReference type="EMBL" id="KAF7338284.1"/>
    </source>
</evidence>
<dbReference type="PANTHER" id="PTHR12692:SF0">
    <property type="entry name" value="GH11935P"/>
    <property type="match status" value="1"/>
</dbReference>
<comment type="function">
    <text evidence="1">Subunit of the oligosaccharyl transferase (OST) complex that catalyzes the initial transfer of a defined glycan (Glc(3)Man(9)GlcNAc(2) in eukaryotes) from the lipid carrier dolichol-pyrophosphate to an asparagine residue within an Asn-X-Ser/Thr consensus motif in nascent polypeptide chains, the first step in protein N-glycosylation. N-glycosylation occurs cotranslationally and the complex associates with the Sec61 complex at the channel-forming translocon complex that mediates protein translocation across the endoplasmic reticulum (ER). All subunits are required for a maximal enzyme activity.</text>
</comment>
<gene>
    <name evidence="11" type="ORF">MVEN_02053800</name>
</gene>
<proteinExistence type="inferred from homology"/>
<accession>A0A8H6XD46</accession>
<evidence type="ECO:0000256" key="3">
    <source>
        <dbReference type="ARBA" id="ARBA00009561"/>
    </source>
</evidence>
<dbReference type="PANTHER" id="PTHR12692">
    <property type="entry name" value="DOLICHYL-DIPHOSPHOOLIGOSACCHARIDE--PROTEIN GLYCOSYLTRANSFERASE-RELATED"/>
    <property type="match status" value="1"/>
</dbReference>
<dbReference type="Gene3D" id="3.40.30.10">
    <property type="entry name" value="Glutaredoxin"/>
    <property type="match status" value="1"/>
</dbReference>